<sequence>MSRPVVLVFILLILILTSQFEWKQQLANESEPSAGSSIHHQISDKREFIKEQ</sequence>
<keyword evidence="2" id="KW-0732">Signal</keyword>
<accession>A0AA38GTQ2</accession>
<reference evidence="3 4" key="1">
    <citation type="journal article" date="2021" name="Nat. Plants">
        <title>The Taxus genome provides insights into paclitaxel biosynthesis.</title>
        <authorList>
            <person name="Xiong X."/>
            <person name="Gou J."/>
            <person name="Liao Q."/>
            <person name="Li Y."/>
            <person name="Zhou Q."/>
            <person name="Bi G."/>
            <person name="Li C."/>
            <person name="Du R."/>
            <person name="Wang X."/>
            <person name="Sun T."/>
            <person name="Guo L."/>
            <person name="Liang H."/>
            <person name="Lu P."/>
            <person name="Wu Y."/>
            <person name="Zhang Z."/>
            <person name="Ro D.K."/>
            <person name="Shang Y."/>
            <person name="Huang S."/>
            <person name="Yan J."/>
        </authorList>
    </citation>
    <scope>NUCLEOTIDE SEQUENCE [LARGE SCALE GENOMIC DNA]</scope>
    <source>
        <strain evidence="3">Ta-2019</strain>
    </source>
</reference>
<feature type="region of interest" description="Disordered" evidence="1">
    <location>
        <begin position="30"/>
        <end position="52"/>
    </location>
</feature>
<feature type="signal peptide" evidence="2">
    <location>
        <begin position="1"/>
        <end position="19"/>
    </location>
</feature>
<gene>
    <name evidence="3" type="ORF">KI387_000721</name>
</gene>
<dbReference type="PANTHER" id="PTHR34564:SF3">
    <property type="entry name" value="PEPTIDYL-PROLYL CIS-TRANS ISOMERASE G"/>
    <property type="match status" value="1"/>
</dbReference>
<feature type="compositionally biased region" description="Polar residues" evidence="1">
    <location>
        <begin position="30"/>
        <end position="40"/>
    </location>
</feature>
<feature type="non-terminal residue" evidence="3">
    <location>
        <position position="52"/>
    </location>
</feature>
<evidence type="ECO:0000313" key="4">
    <source>
        <dbReference type="Proteomes" id="UP000824469"/>
    </source>
</evidence>
<protein>
    <submittedName>
        <fullName evidence="3">Uncharacterized protein</fullName>
    </submittedName>
</protein>
<feature type="chain" id="PRO_5041393343" evidence="2">
    <location>
        <begin position="20"/>
        <end position="52"/>
    </location>
</feature>
<name>A0AA38GTQ2_TAXCH</name>
<organism evidence="3 4">
    <name type="scientific">Taxus chinensis</name>
    <name type="common">Chinese yew</name>
    <name type="synonym">Taxus wallichiana var. chinensis</name>
    <dbReference type="NCBI Taxonomy" id="29808"/>
    <lineage>
        <taxon>Eukaryota</taxon>
        <taxon>Viridiplantae</taxon>
        <taxon>Streptophyta</taxon>
        <taxon>Embryophyta</taxon>
        <taxon>Tracheophyta</taxon>
        <taxon>Spermatophyta</taxon>
        <taxon>Pinopsida</taxon>
        <taxon>Pinidae</taxon>
        <taxon>Conifers II</taxon>
        <taxon>Cupressales</taxon>
        <taxon>Taxaceae</taxon>
        <taxon>Taxus</taxon>
    </lineage>
</organism>
<dbReference type="EMBL" id="JAHRHJ020000001">
    <property type="protein sequence ID" value="KAH9328613.1"/>
    <property type="molecule type" value="Genomic_DNA"/>
</dbReference>
<dbReference type="AlphaFoldDB" id="A0AA38GTQ2"/>
<keyword evidence="4" id="KW-1185">Reference proteome</keyword>
<evidence type="ECO:0000256" key="2">
    <source>
        <dbReference type="SAM" id="SignalP"/>
    </source>
</evidence>
<proteinExistence type="predicted"/>
<feature type="compositionally biased region" description="Basic and acidic residues" evidence="1">
    <location>
        <begin position="41"/>
        <end position="52"/>
    </location>
</feature>
<dbReference type="PANTHER" id="PTHR34564">
    <property type="entry name" value="PEPTIDYL-PROLYL CIS-TRANS ISOMERASE G"/>
    <property type="match status" value="1"/>
</dbReference>
<evidence type="ECO:0000256" key="1">
    <source>
        <dbReference type="SAM" id="MobiDB-lite"/>
    </source>
</evidence>
<dbReference type="Proteomes" id="UP000824469">
    <property type="component" value="Unassembled WGS sequence"/>
</dbReference>
<comment type="caution">
    <text evidence="3">The sequence shown here is derived from an EMBL/GenBank/DDBJ whole genome shotgun (WGS) entry which is preliminary data.</text>
</comment>
<evidence type="ECO:0000313" key="3">
    <source>
        <dbReference type="EMBL" id="KAH9328613.1"/>
    </source>
</evidence>